<gene>
    <name evidence="1" type="ordered locus">Arch_0758</name>
</gene>
<proteinExistence type="predicted"/>
<dbReference type="RefSeq" id="WP_013169988.1">
    <property type="nucleotide sequence ID" value="NC_014218.1"/>
</dbReference>
<sequence length="353" mass="39843">MKHYSIQHPAELFVLIPHILGEEPRNNVVVTALAREAEGFAVCALARIDLETAIPHEIYQDLDEFIVDLQADLIAVNQFNGPDIPFGAPAEITTQIIQHVRGWLQQAESDIRLSLPLYTDYNRWGVLMEPEDDTPIGEGFSYQALRESPFACQLMLEDKPLLEGIWGRTALRRREASIAVEKRLRDMPDLLRAGRLWHNTIEKLREHPQALTPGTAVDFLGGRARIGKLNASLYDPKIRDRILLWAITGIDLHEAVEWDDCFSLMRNAPMTPELPQRAYQAITILNACASFSADDSPCAYAAISYVYWWIGRTQMAAAAMQIALSSDSEYRLSRLMNAILAGRIMPPWMSSEE</sequence>
<dbReference type="KEGG" id="ahe:Arch_0758"/>
<dbReference type="AlphaFoldDB" id="D7BNJ1"/>
<keyword evidence="2" id="KW-1185">Reference proteome</keyword>
<protein>
    <recommendedName>
        <fullName evidence="3">DUF4192 domain-containing protein</fullName>
    </recommendedName>
</protein>
<name>D7BNJ1_ARCHD</name>
<evidence type="ECO:0000313" key="1">
    <source>
        <dbReference type="EMBL" id="ADH92490.1"/>
    </source>
</evidence>
<evidence type="ECO:0000313" key="2">
    <source>
        <dbReference type="Proteomes" id="UP000000376"/>
    </source>
</evidence>
<dbReference type="InterPro" id="IPR025447">
    <property type="entry name" value="DUF4192"/>
</dbReference>
<dbReference type="OrthoDB" id="4954868at2"/>
<dbReference type="Proteomes" id="UP000000376">
    <property type="component" value="Chromosome"/>
</dbReference>
<dbReference type="STRING" id="644284.Arch_0758"/>
<dbReference type="EMBL" id="CP002045">
    <property type="protein sequence ID" value="ADH92490.1"/>
    <property type="molecule type" value="Genomic_DNA"/>
</dbReference>
<evidence type="ECO:0008006" key="3">
    <source>
        <dbReference type="Google" id="ProtNLM"/>
    </source>
</evidence>
<reference evidence="1 2" key="1">
    <citation type="journal article" date="2010" name="Stand. Genomic Sci.">
        <title>Complete genome sequence of Arcanobacterium haemolyticum type strain (11018).</title>
        <authorList>
            <person name="Yasawong M."/>
            <person name="Teshima H."/>
            <person name="Lapidus A."/>
            <person name="Nolan M."/>
            <person name="Lucas S."/>
            <person name="Glavina Del Rio T."/>
            <person name="Tice H."/>
            <person name="Cheng J."/>
            <person name="Bruce D."/>
            <person name="Detter C."/>
            <person name="Tapia R."/>
            <person name="Han C."/>
            <person name="Goodwin L."/>
            <person name="Pitluck S."/>
            <person name="Liolios K."/>
            <person name="Ivanova N."/>
            <person name="Mavromatis K."/>
            <person name="Mikhailova N."/>
            <person name="Pati A."/>
            <person name="Chen A."/>
            <person name="Palaniappan K."/>
            <person name="Land M."/>
            <person name="Hauser L."/>
            <person name="Chang Y."/>
            <person name="Jeffries C."/>
            <person name="Rohde M."/>
            <person name="Sikorski J."/>
            <person name="Pukall R."/>
            <person name="Goker M."/>
            <person name="Woyke T."/>
            <person name="Bristow J."/>
            <person name="Eisen J."/>
            <person name="Markowitz V."/>
            <person name="Hugenholtz P."/>
            <person name="Kyrpides N."/>
            <person name="Klenk H."/>
        </authorList>
    </citation>
    <scope>NUCLEOTIDE SEQUENCE [LARGE SCALE GENOMIC DNA]</scope>
    <source>
        <strain evidence="2">ATCC 9345 / DSM 20595 / CCUG 17215 / LMG 16163 / NBRC 15585 / NCTC 8452 / 11018</strain>
    </source>
</reference>
<accession>D7BNJ1</accession>
<dbReference type="HOGENOM" id="CLU_784459_0_0_11"/>
<organism evidence="1 2">
    <name type="scientific">Arcanobacterium haemolyticum (strain ATCC 9345 / DSM 20595 / CCM 5947 / CCUG 17215 / LMG 16163 / NBRC 15585 / NCTC 8452 / 11018)</name>
    <dbReference type="NCBI Taxonomy" id="644284"/>
    <lineage>
        <taxon>Bacteria</taxon>
        <taxon>Bacillati</taxon>
        <taxon>Actinomycetota</taxon>
        <taxon>Actinomycetes</taxon>
        <taxon>Actinomycetales</taxon>
        <taxon>Actinomycetaceae</taxon>
        <taxon>Arcanobacterium</taxon>
    </lineage>
</organism>
<dbReference type="Pfam" id="PF13830">
    <property type="entry name" value="DUF4192"/>
    <property type="match status" value="1"/>
</dbReference>